<dbReference type="InterPro" id="IPR009079">
    <property type="entry name" value="4_helix_cytokine-like_core"/>
</dbReference>
<evidence type="ECO:0000313" key="2">
    <source>
        <dbReference type="EMBL" id="KAG7457036.1"/>
    </source>
</evidence>
<name>A0A9D3PCD7_MEGAT</name>
<comment type="subcellular location">
    <subcellularLocation>
        <location evidence="1">Secreted</location>
    </subcellularLocation>
</comment>
<dbReference type="SUPFAM" id="SSF47266">
    <property type="entry name" value="4-helical cytokines"/>
    <property type="match status" value="1"/>
</dbReference>
<dbReference type="GO" id="GO:0008083">
    <property type="term" value="F:growth factor activity"/>
    <property type="evidence" value="ECO:0007669"/>
    <property type="project" value="UniProtKB-KW"/>
</dbReference>
<protein>
    <recommendedName>
        <fullName evidence="1">Interleukin-12 subunit alpha</fullName>
        <shortName evidence="1">IL-12A</shortName>
    </recommendedName>
</protein>
<dbReference type="GO" id="GO:0005615">
    <property type="term" value="C:extracellular space"/>
    <property type="evidence" value="ECO:0007669"/>
    <property type="project" value="UniProtKB-KW"/>
</dbReference>
<proteinExistence type="inferred from homology"/>
<feature type="chain" id="PRO_5039752844" description="Interleukin-12 subunit alpha" evidence="1">
    <location>
        <begin position="29"/>
        <end position="205"/>
    </location>
</feature>
<organism evidence="2 3">
    <name type="scientific">Megalops atlanticus</name>
    <name type="common">Tarpon</name>
    <name type="synonym">Clupea gigantea</name>
    <dbReference type="NCBI Taxonomy" id="7932"/>
    <lineage>
        <taxon>Eukaryota</taxon>
        <taxon>Metazoa</taxon>
        <taxon>Chordata</taxon>
        <taxon>Craniata</taxon>
        <taxon>Vertebrata</taxon>
        <taxon>Euteleostomi</taxon>
        <taxon>Actinopterygii</taxon>
        <taxon>Neopterygii</taxon>
        <taxon>Teleostei</taxon>
        <taxon>Elopiformes</taxon>
        <taxon>Megalopidae</taxon>
        <taxon>Megalops</taxon>
    </lineage>
</organism>
<keyword evidence="1" id="KW-0732">Signal</keyword>
<dbReference type="GO" id="GO:0005125">
    <property type="term" value="F:cytokine activity"/>
    <property type="evidence" value="ECO:0007669"/>
    <property type="project" value="UniProtKB-KW"/>
</dbReference>
<keyword evidence="1" id="KW-0339">Growth factor</keyword>
<reference evidence="2" key="1">
    <citation type="submission" date="2021-01" db="EMBL/GenBank/DDBJ databases">
        <authorList>
            <person name="Zahm M."/>
            <person name="Roques C."/>
            <person name="Cabau C."/>
            <person name="Klopp C."/>
            <person name="Donnadieu C."/>
            <person name="Jouanno E."/>
            <person name="Lampietro C."/>
            <person name="Louis A."/>
            <person name="Herpin A."/>
            <person name="Echchiki A."/>
            <person name="Berthelot C."/>
            <person name="Parey E."/>
            <person name="Roest-Crollius H."/>
            <person name="Braasch I."/>
            <person name="Postlethwait J."/>
            <person name="Bobe J."/>
            <person name="Montfort J."/>
            <person name="Bouchez O."/>
            <person name="Begum T."/>
            <person name="Mejri S."/>
            <person name="Adams A."/>
            <person name="Chen W.-J."/>
            <person name="Guiguen Y."/>
        </authorList>
    </citation>
    <scope>NUCLEOTIDE SEQUENCE</scope>
    <source>
        <strain evidence="2">YG-15Mar2019-1</strain>
        <tissue evidence="2">Brain</tissue>
    </source>
</reference>
<evidence type="ECO:0000256" key="1">
    <source>
        <dbReference type="RuleBase" id="RU363133"/>
    </source>
</evidence>
<keyword evidence="1" id="KW-0202">Cytokine</keyword>
<comment type="similarity">
    <text evidence="1">Belongs to the IL-6 superfamily.</text>
</comment>
<accession>A0A9D3PCD7</accession>
<dbReference type="GO" id="GO:0005143">
    <property type="term" value="F:interleukin-12 receptor binding"/>
    <property type="evidence" value="ECO:0007669"/>
    <property type="project" value="InterPro"/>
</dbReference>
<keyword evidence="3" id="KW-1185">Reference proteome</keyword>
<keyword evidence="1" id="KW-0964">Secreted</keyword>
<dbReference type="AlphaFoldDB" id="A0A9D3PCD7"/>
<dbReference type="Pfam" id="PF03039">
    <property type="entry name" value="IL12"/>
    <property type="match status" value="1"/>
</dbReference>
<comment type="caution">
    <text evidence="2">The sequence shown here is derived from an EMBL/GenBank/DDBJ whole genome shotgun (WGS) entry which is preliminary data.</text>
</comment>
<dbReference type="InterPro" id="IPR004281">
    <property type="entry name" value="IL-12_alpha"/>
</dbReference>
<dbReference type="OrthoDB" id="9893660at2759"/>
<comment type="subunit">
    <text evidence="1">Heterodimer with IL12B; disulfide-linked. The heterodimer is known as interleukin IL-12.</text>
</comment>
<dbReference type="Proteomes" id="UP001046870">
    <property type="component" value="Chromosome 22"/>
</dbReference>
<dbReference type="EMBL" id="JAFDVH010000022">
    <property type="protein sequence ID" value="KAG7457036.1"/>
    <property type="molecule type" value="Genomic_DNA"/>
</dbReference>
<dbReference type="Gene3D" id="1.20.1250.10">
    <property type="match status" value="1"/>
</dbReference>
<keyword evidence="1" id="KW-1015">Disulfide bond</keyword>
<evidence type="ECO:0000313" key="3">
    <source>
        <dbReference type="Proteomes" id="UP001046870"/>
    </source>
</evidence>
<sequence length="205" mass="22753">MQQNVKLCFARWLLAVGLLSQLCGVSVGNPVRAHVGRDSLNMEKCVSYSRALLDNVREALRPGDLFRGINCTEQNMELNTRTKTVSACEPRSRQHSSCPGYRGTKFNQRECLLNIMEDLQYYRSVLLAYPGHAQGSTLVSVIDELMEHCFTSSAPNGASAIMASPGPGNTFDERLKLCRVLKGFQVRAITINRVMGYIASGDYKI</sequence>
<dbReference type="GO" id="GO:0006955">
    <property type="term" value="P:immune response"/>
    <property type="evidence" value="ECO:0007669"/>
    <property type="project" value="InterPro"/>
</dbReference>
<gene>
    <name evidence="1" type="primary">IL12A</name>
    <name evidence="2" type="ORF">MATL_G00242230</name>
</gene>
<feature type="signal peptide" evidence="1">
    <location>
        <begin position="1"/>
        <end position="28"/>
    </location>
</feature>